<accession>A0A2V4EF37</accession>
<dbReference type="EMBL" id="QGLR01000011">
    <property type="protein sequence ID" value="PXZ06897.1"/>
    <property type="molecule type" value="Genomic_DNA"/>
</dbReference>
<sequence>MLLSIEDAIVKKIDGFIELKAYFYILGGINEMAFLSDSNDGDFEKIITLPEDIIPQVIEQDETFGVLVGGKYAYYAMKAIVKGVITIVNDQHFFNIVEELTLIENDRRQVFTFSIS</sequence>
<evidence type="ECO:0000313" key="1">
    <source>
        <dbReference type="EMBL" id="PXZ06897.1"/>
    </source>
</evidence>
<protein>
    <submittedName>
        <fullName evidence="1">Uncharacterized protein</fullName>
    </submittedName>
</protein>
<name>A0A2V4EF37_9GAMM</name>
<dbReference type="Proteomes" id="UP000247932">
    <property type="component" value="Unassembled WGS sequence"/>
</dbReference>
<organism evidence="1 2">
    <name type="scientific">Gilliamella apicola</name>
    <dbReference type="NCBI Taxonomy" id="1196095"/>
    <lineage>
        <taxon>Bacteria</taxon>
        <taxon>Pseudomonadati</taxon>
        <taxon>Pseudomonadota</taxon>
        <taxon>Gammaproteobacteria</taxon>
        <taxon>Orbales</taxon>
        <taxon>Orbaceae</taxon>
        <taxon>Gilliamella</taxon>
    </lineage>
</organism>
<evidence type="ECO:0000313" key="2">
    <source>
        <dbReference type="Proteomes" id="UP000247932"/>
    </source>
</evidence>
<proteinExistence type="predicted"/>
<dbReference type="RefSeq" id="WP_110433798.1">
    <property type="nucleotide sequence ID" value="NZ_QGLR01000011.1"/>
</dbReference>
<dbReference type="AlphaFoldDB" id="A0A2V4EF37"/>
<comment type="caution">
    <text evidence="1">The sequence shown here is derived from an EMBL/GenBank/DDBJ whole genome shotgun (WGS) entry which is preliminary data.</text>
</comment>
<keyword evidence="2" id="KW-1185">Reference proteome</keyword>
<gene>
    <name evidence="1" type="ORF">DKK70_09560</name>
</gene>
<dbReference type="OrthoDB" id="10011517at2"/>
<reference evidence="1 2" key="1">
    <citation type="submission" date="2018-05" db="EMBL/GenBank/DDBJ databases">
        <title>Reference genomes for bee gut microbiota database.</title>
        <authorList>
            <person name="Ellegaard K.M."/>
        </authorList>
    </citation>
    <scope>NUCLEOTIDE SEQUENCE [LARGE SCALE GENOMIC DNA]</scope>
    <source>
        <strain evidence="1 2">ESL0182</strain>
    </source>
</reference>